<accession>A0ABT4PU32</accession>
<evidence type="ECO:0000313" key="4">
    <source>
        <dbReference type="Proteomes" id="UP001142153"/>
    </source>
</evidence>
<protein>
    <submittedName>
        <fullName evidence="3">Alpha/beta hydrolase</fullName>
    </submittedName>
</protein>
<dbReference type="InterPro" id="IPR029058">
    <property type="entry name" value="AB_hydrolase_fold"/>
</dbReference>
<feature type="domain" description="AB hydrolase-1" evidence="2">
    <location>
        <begin position="60"/>
        <end position="306"/>
    </location>
</feature>
<evidence type="ECO:0000256" key="1">
    <source>
        <dbReference type="SAM" id="MobiDB-lite"/>
    </source>
</evidence>
<dbReference type="Proteomes" id="UP001142153">
    <property type="component" value="Unassembled WGS sequence"/>
</dbReference>
<feature type="compositionally biased region" description="Basic residues" evidence="1">
    <location>
        <begin position="19"/>
        <end position="29"/>
    </location>
</feature>
<dbReference type="RefSeq" id="WP_269894731.1">
    <property type="nucleotide sequence ID" value="NZ_JAPZPY010000005.1"/>
</dbReference>
<dbReference type="PANTHER" id="PTHR43433:SF5">
    <property type="entry name" value="AB HYDROLASE-1 DOMAIN-CONTAINING PROTEIN"/>
    <property type="match status" value="1"/>
</dbReference>
<dbReference type="PANTHER" id="PTHR43433">
    <property type="entry name" value="HYDROLASE, ALPHA/BETA FOLD FAMILY PROTEIN"/>
    <property type="match status" value="1"/>
</dbReference>
<dbReference type="InterPro" id="IPR050471">
    <property type="entry name" value="AB_hydrolase"/>
</dbReference>
<name>A0ABT4PU32_9MYCO</name>
<dbReference type="EMBL" id="JAPZPY010000005">
    <property type="protein sequence ID" value="MCZ8380084.1"/>
    <property type="molecule type" value="Genomic_DNA"/>
</dbReference>
<dbReference type="Gene3D" id="3.40.50.1820">
    <property type="entry name" value="alpha/beta hydrolase"/>
    <property type="match status" value="1"/>
</dbReference>
<dbReference type="SUPFAM" id="SSF53474">
    <property type="entry name" value="alpha/beta-Hydrolases"/>
    <property type="match status" value="1"/>
</dbReference>
<dbReference type="Pfam" id="PF00561">
    <property type="entry name" value="Abhydrolase_1"/>
    <property type="match status" value="1"/>
</dbReference>
<feature type="region of interest" description="Disordered" evidence="1">
    <location>
        <begin position="1"/>
        <end position="29"/>
    </location>
</feature>
<dbReference type="InterPro" id="IPR000073">
    <property type="entry name" value="AB_hydrolase_1"/>
</dbReference>
<reference evidence="3" key="1">
    <citation type="submission" date="2022-12" db="EMBL/GenBank/DDBJ databases">
        <authorList>
            <person name="Deng Y."/>
            <person name="Zhang Y.-Q."/>
        </authorList>
    </citation>
    <scope>NUCLEOTIDE SEQUENCE</scope>
    <source>
        <strain evidence="3">CPCC 205372</strain>
    </source>
</reference>
<dbReference type="PRINTS" id="PR00111">
    <property type="entry name" value="ABHYDROLASE"/>
</dbReference>
<gene>
    <name evidence="3" type="ORF">O6P37_14520</name>
</gene>
<evidence type="ECO:0000313" key="3">
    <source>
        <dbReference type="EMBL" id="MCZ8380084.1"/>
    </source>
</evidence>
<dbReference type="GO" id="GO:0016787">
    <property type="term" value="F:hydrolase activity"/>
    <property type="evidence" value="ECO:0007669"/>
    <property type="project" value="UniProtKB-KW"/>
</dbReference>
<comment type="caution">
    <text evidence="3">The sequence shown here is derived from an EMBL/GenBank/DDBJ whole genome shotgun (WGS) entry which is preliminary data.</text>
</comment>
<sequence>MATATPASTAPISTGAPRSARRRPRTACTGRRHLTERTVTVCGGVQLAVRDQGPADAHATVVLLHGLCLDRDSWTGQIDHLTRQWGDRLRIISYDHRGHGKSDSAPKRTYTVSQLAEDLAGVLTALRVTGPLTLAGHSMGGMVALAYLGRPPADRPVEPTGLVLAATAAGRLTERGIARLLANPATNVLCGLAALTPHRALSLLSRPLYAALALRCDADARSTLSRLFTETSAAATTLDTAIGFLPGLRSFDQLSTLGSIRAETIVLSGGADVLTPPSHAHEMAAAILGAAHVHLSDAGHMLLDEAAHAVTAAVSRTIATRIGARPRSVSVNHILGQRHSQLAMTA</sequence>
<keyword evidence="3" id="KW-0378">Hydrolase</keyword>
<evidence type="ECO:0000259" key="2">
    <source>
        <dbReference type="Pfam" id="PF00561"/>
    </source>
</evidence>
<feature type="compositionally biased region" description="Low complexity" evidence="1">
    <location>
        <begin position="1"/>
        <end position="18"/>
    </location>
</feature>
<proteinExistence type="predicted"/>
<keyword evidence="4" id="KW-1185">Reference proteome</keyword>
<organism evidence="3 4">
    <name type="scientific">Mycobacterium hippophais</name>
    <dbReference type="NCBI Taxonomy" id="3016340"/>
    <lineage>
        <taxon>Bacteria</taxon>
        <taxon>Bacillati</taxon>
        <taxon>Actinomycetota</taxon>
        <taxon>Actinomycetes</taxon>
        <taxon>Mycobacteriales</taxon>
        <taxon>Mycobacteriaceae</taxon>
        <taxon>Mycobacterium</taxon>
    </lineage>
</organism>